<name>A0A8S4A5W0_9EUPU</name>
<feature type="non-terminal residue" evidence="3">
    <location>
        <position position="365"/>
    </location>
</feature>
<organism evidence="3 4">
    <name type="scientific">Candidula unifasciata</name>
    <dbReference type="NCBI Taxonomy" id="100452"/>
    <lineage>
        <taxon>Eukaryota</taxon>
        <taxon>Metazoa</taxon>
        <taxon>Spiralia</taxon>
        <taxon>Lophotrochozoa</taxon>
        <taxon>Mollusca</taxon>
        <taxon>Gastropoda</taxon>
        <taxon>Heterobranchia</taxon>
        <taxon>Euthyneura</taxon>
        <taxon>Panpulmonata</taxon>
        <taxon>Eupulmonata</taxon>
        <taxon>Stylommatophora</taxon>
        <taxon>Helicina</taxon>
        <taxon>Helicoidea</taxon>
        <taxon>Geomitridae</taxon>
        <taxon>Candidula</taxon>
    </lineage>
</organism>
<dbReference type="OrthoDB" id="10064205at2759"/>
<feature type="region of interest" description="Disordered" evidence="2">
    <location>
        <begin position="337"/>
        <end position="365"/>
    </location>
</feature>
<protein>
    <submittedName>
        <fullName evidence="3">Uncharacterized protein</fullName>
    </submittedName>
</protein>
<feature type="coiled-coil region" evidence="1">
    <location>
        <begin position="6"/>
        <end position="47"/>
    </location>
</feature>
<reference evidence="3" key="1">
    <citation type="submission" date="2021-04" db="EMBL/GenBank/DDBJ databases">
        <authorList>
            <consortium name="Molecular Ecology Group"/>
        </authorList>
    </citation>
    <scope>NUCLEOTIDE SEQUENCE</scope>
</reference>
<evidence type="ECO:0000313" key="3">
    <source>
        <dbReference type="EMBL" id="CAG5135930.1"/>
    </source>
</evidence>
<dbReference type="Proteomes" id="UP000678393">
    <property type="component" value="Unassembled WGS sequence"/>
</dbReference>
<dbReference type="AlphaFoldDB" id="A0A8S4A5W0"/>
<evidence type="ECO:0000256" key="2">
    <source>
        <dbReference type="SAM" id="MobiDB-lite"/>
    </source>
</evidence>
<keyword evidence="1" id="KW-0175">Coiled coil</keyword>
<feature type="region of interest" description="Disordered" evidence="2">
    <location>
        <begin position="52"/>
        <end position="73"/>
    </location>
</feature>
<evidence type="ECO:0000256" key="1">
    <source>
        <dbReference type="SAM" id="Coils"/>
    </source>
</evidence>
<sequence>SCPKEIRDLKNELDRSEALANTAKERCNAYKNEVQKLREQIDMFKLSPQLGTLVSQPKDKPSSSEAIAVASQEGTQSSDELIASLRSELARCLGNNRIRGDEMFSQLKELAVLKEEKIATTTVINDSKVLSEDLQHAIEVMGQHKDDIERVRTEMHEIFDENECYKEAIKILQEGKARQDEVIANLTGHISSLQNKFEEEKRSAVDSCKTAFEEQLRQLTDNHKQELDVAKAETSKMKFLYSKLCVENSVKEAQLKGKTAALIENRLMTIVRMQQREMLNAIQEHSVDPVAGAESELVMAHRRCEEMIIAARIAAFDDQSKVLQRMLEELRKDVDEMWQTESGIPETDANQATGGQSSRGAAPPR</sequence>
<accession>A0A8S4A5W0</accession>
<proteinExistence type="predicted"/>
<keyword evidence="4" id="KW-1185">Reference proteome</keyword>
<comment type="caution">
    <text evidence="3">The sequence shown here is derived from an EMBL/GenBank/DDBJ whole genome shotgun (WGS) entry which is preliminary data.</text>
</comment>
<feature type="compositionally biased region" description="Polar residues" evidence="2">
    <location>
        <begin position="348"/>
        <end position="359"/>
    </location>
</feature>
<gene>
    <name evidence="3" type="ORF">CUNI_LOCUS21488</name>
</gene>
<dbReference type="EMBL" id="CAJHNH020008472">
    <property type="protein sequence ID" value="CAG5135930.1"/>
    <property type="molecule type" value="Genomic_DNA"/>
</dbReference>
<evidence type="ECO:0000313" key="4">
    <source>
        <dbReference type="Proteomes" id="UP000678393"/>
    </source>
</evidence>